<dbReference type="Pfam" id="PF00199">
    <property type="entry name" value="Catalase"/>
    <property type="match status" value="1"/>
</dbReference>
<keyword evidence="6" id="KW-0479">Metal-binding</keyword>
<dbReference type="PIRSF" id="PIRSF038928">
    <property type="entry name" value="Catalase_clade1-3"/>
    <property type="match status" value="1"/>
</dbReference>
<evidence type="ECO:0000313" key="12">
    <source>
        <dbReference type="EMBL" id="KAK9905580.1"/>
    </source>
</evidence>
<dbReference type="InterPro" id="IPR024708">
    <property type="entry name" value="Catalase_AS"/>
</dbReference>
<dbReference type="InterPro" id="IPR011614">
    <property type="entry name" value="Catalase_core"/>
</dbReference>
<evidence type="ECO:0000256" key="7">
    <source>
        <dbReference type="ARBA" id="ARBA00023002"/>
    </source>
</evidence>
<dbReference type="EMBL" id="JALJOT010000011">
    <property type="protein sequence ID" value="KAK9905580.1"/>
    <property type="molecule type" value="Genomic_DNA"/>
</dbReference>
<keyword evidence="7" id="KW-0560">Oxidoreductase</keyword>
<comment type="similarity">
    <text evidence="2">Belongs to the catalase family.</text>
</comment>
<dbReference type="InterPro" id="IPR018028">
    <property type="entry name" value="Catalase"/>
</dbReference>
<sequence>MNGLKQVMASAGSNGNASNGNSNGGSYPMGKETPKMPNAAFNTDTLTTNTGAPIVSNEFSLRAGNRGPVLLEDYHLLEKIGQFNREKIPERIVHARGAGAHGYFEVTKDITKYSAADFLQSVGKKTPVTARLSTVVHEKGSPESLRDVRGFSVKFKTQHGNWDFVGNDIPVFFIRDGIQFVDLVHSLRPNPKTNIQEGWRILDFLAHHPESCHILTWLFDNDGIPANWRKMNGFGVNTFKLINGAGEEHLCKFHCLPKGGAEFLTDDEAVMAGEKNMRHSHATHDLYNAIAEGDYPEWTWYIQVMPVETDPASIGFDPLDDTKLWPEEEFPLIEFGRMVLDTNVKNYYSEVESIAFDPGVTVPGIAVSNDPVLQTRVMAYADAQRYRLGVNYQMLPVNIPVCPFHNNHNDGAMNYLIKDEEVNYWPSMTEKTAEAVHPEVAKTHVSKEQISGVRVKEDLFVGDDYKQAGDRVRSMDKDRRERFLEHVLGWLTDPKLTQEVRNVWLDIWTRVDADLGAEVRDKVKDAPAGHPSKVGATKA</sequence>
<evidence type="ECO:0000256" key="10">
    <source>
        <dbReference type="SAM" id="MobiDB-lite"/>
    </source>
</evidence>
<reference evidence="12 13" key="1">
    <citation type="journal article" date="2024" name="Nat. Commun.">
        <title>Phylogenomics reveals the evolutionary origins of lichenization in chlorophyte algae.</title>
        <authorList>
            <person name="Puginier C."/>
            <person name="Libourel C."/>
            <person name="Otte J."/>
            <person name="Skaloud P."/>
            <person name="Haon M."/>
            <person name="Grisel S."/>
            <person name="Petersen M."/>
            <person name="Berrin J.G."/>
            <person name="Delaux P.M."/>
            <person name="Dal Grande F."/>
            <person name="Keller J."/>
        </authorList>
    </citation>
    <scope>NUCLEOTIDE SEQUENCE [LARGE SCALE GENOMIC DNA]</scope>
    <source>
        <strain evidence="12 13">SAG 216-7</strain>
    </source>
</reference>
<dbReference type="PROSITE" id="PS00438">
    <property type="entry name" value="CATALASE_2"/>
    <property type="match status" value="1"/>
</dbReference>
<evidence type="ECO:0000256" key="2">
    <source>
        <dbReference type="ARBA" id="ARBA00005329"/>
    </source>
</evidence>
<keyword evidence="9" id="KW-0376">Hydrogen peroxide</keyword>
<evidence type="ECO:0000256" key="9">
    <source>
        <dbReference type="ARBA" id="ARBA00023324"/>
    </source>
</evidence>
<dbReference type="SUPFAM" id="SSF56634">
    <property type="entry name" value="Heme-dependent catalase-like"/>
    <property type="match status" value="1"/>
</dbReference>
<gene>
    <name evidence="12" type="ORF">WJX75_002497</name>
</gene>
<keyword evidence="5" id="KW-0349">Heme</keyword>
<evidence type="ECO:0000256" key="3">
    <source>
        <dbReference type="ARBA" id="ARBA00012314"/>
    </source>
</evidence>
<evidence type="ECO:0000313" key="13">
    <source>
        <dbReference type="Proteomes" id="UP001491310"/>
    </source>
</evidence>
<feature type="region of interest" description="Disordered" evidence="10">
    <location>
        <begin position="1"/>
        <end position="39"/>
    </location>
</feature>
<feature type="domain" description="Catalase core" evidence="11">
    <location>
        <begin position="47"/>
        <end position="433"/>
    </location>
</feature>
<proteinExistence type="inferred from homology"/>
<accession>A0ABR2YHM5</accession>
<dbReference type="InterPro" id="IPR024711">
    <property type="entry name" value="Catalase_clade1/3"/>
</dbReference>
<dbReference type="PANTHER" id="PTHR11465">
    <property type="entry name" value="CATALASE"/>
    <property type="match status" value="1"/>
</dbReference>
<dbReference type="Pfam" id="PF06628">
    <property type="entry name" value="Catalase-rel"/>
    <property type="match status" value="1"/>
</dbReference>
<evidence type="ECO:0000256" key="4">
    <source>
        <dbReference type="ARBA" id="ARBA00022559"/>
    </source>
</evidence>
<feature type="compositionally biased region" description="Low complexity" evidence="10">
    <location>
        <begin position="9"/>
        <end position="26"/>
    </location>
</feature>
<dbReference type="PROSITE" id="PS51402">
    <property type="entry name" value="CATALASE_3"/>
    <property type="match status" value="1"/>
</dbReference>
<comment type="cofactor">
    <cofactor evidence="1">
        <name>heme</name>
        <dbReference type="ChEBI" id="CHEBI:30413"/>
    </cofactor>
</comment>
<evidence type="ECO:0000256" key="1">
    <source>
        <dbReference type="ARBA" id="ARBA00001971"/>
    </source>
</evidence>
<evidence type="ECO:0000256" key="6">
    <source>
        <dbReference type="ARBA" id="ARBA00022723"/>
    </source>
</evidence>
<dbReference type="PANTHER" id="PTHR11465:SF23">
    <property type="entry name" value="CATALASE-2"/>
    <property type="match status" value="1"/>
</dbReference>
<dbReference type="Proteomes" id="UP001491310">
    <property type="component" value="Unassembled WGS sequence"/>
</dbReference>
<dbReference type="SMART" id="SM01060">
    <property type="entry name" value="Catalase"/>
    <property type="match status" value="1"/>
</dbReference>
<evidence type="ECO:0000259" key="11">
    <source>
        <dbReference type="SMART" id="SM01060"/>
    </source>
</evidence>
<keyword evidence="13" id="KW-1185">Reference proteome</keyword>
<keyword evidence="8" id="KW-0408">Iron</keyword>
<organism evidence="12 13">
    <name type="scientific">Coccomyxa subellipsoidea</name>
    <dbReference type="NCBI Taxonomy" id="248742"/>
    <lineage>
        <taxon>Eukaryota</taxon>
        <taxon>Viridiplantae</taxon>
        <taxon>Chlorophyta</taxon>
        <taxon>core chlorophytes</taxon>
        <taxon>Trebouxiophyceae</taxon>
        <taxon>Trebouxiophyceae incertae sedis</taxon>
        <taxon>Coccomyxaceae</taxon>
        <taxon>Coccomyxa</taxon>
    </lineage>
</organism>
<dbReference type="InterPro" id="IPR020835">
    <property type="entry name" value="Catalase_sf"/>
</dbReference>
<name>A0ABR2YHM5_9CHLO</name>
<keyword evidence="4" id="KW-0575">Peroxidase</keyword>
<dbReference type="EC" id="1.11.1.6" evidence="3"/>
<protein>
    <recommendedName>
        <fullName evidence="3">catalase</fullName>
        <ecNumber evidence="3">1.11.1.6</ecNumber>
    </recommendedName>
</protein>
<dbReference type="InterPro" id="IPR010582">
    <property type="entry name" value="Catalase_immune_responsive"/>
</dbReference>
<dbReference type="PRINTS" id="PR00067">
    <property type="entry name" value="CATALASE"/>
</dbReference>
<evidence type="ECO:0000256" key="5">
    <source>
        <dbReference type="ARBA" id="ARBA00022617"/>
    </source>
</evidence>
<comment type="caution">
    <text evidence="12">The sequence shown here is derived from an EMBL/GenBank/DDBJ whole genome shotgun (WGS) entry which is preliminary data.</text>
</comment>
<evidence type="ECO:0000256" key="8">
    <source>
        <dbReference type="ARBA" id="ARBA00023004"/>
    </source>
</evidence>
<dbReference type="Gene3D" id="2.40.180.10">
    <property type="entry name" value="Catalase core domain"/>
    <property type="match status" value="1"/>
</dbReference>